<feature type="domain" description="Large ribosomal subunit protein uL15/eL18" evidence="7">
    <location>
        <begin position="121"/>
        <end position="186"/>
    </location>
</feature>
<dbReference type="SUPFAM" id="SSF54211">
    <property type="entry name" value="Ribosomal protein S5 domain 2-like"/>
    <property type="match status" value="1"/>
</dbReference>
<comment type="similarity">
    <text evidence="1">Belongs to the universal ribosomal protein uL15 family.</text>
</comment>
<dbReference type="Pfam" id="PF00828">
    <property type="entry name" value="Ribosomal_L27A"/>
    <property type="match status" value="1"/>
</dbReference>
<dbReference type="GO" id="GO:0022625">
    <property type="term" value="C:cytosolic large ribosomal subunit"/>
    <property type="evidence" value="ECO:0007669"/>
    <property type="project" value="TreeGrafter"/>
</dbReference>
<dbReference type="InterPro" id="IPR021131">
    <property type="entry name" value="Ribosomal_uL15/eL18"/>
</dbReference>
<dbReference type="InterPro" id="IPR005749">
    <property type="entry name" value="Ribosomal_uL15_bac-type"/>
</dbReference>
<comment type="caution">
    <text evidence="9">The sequence shown here is derived from an EMBL/GenBank/DDBJ whole genome shotgun (WGS) entry which is preliminary data.</text>
</comment>
<dbReference type="GO" id="GO:0006412">
    <property type="term" value="P:translation"/>
    <property type="evidence" value="ECO:0007669"/>
    <property type="project" value="InterPro"/>
</dbReference>
<evidence type="ECO:0000256" key="5">
    <source>
        <dbReference type="ARBA" id="ARBA00035423"/>
    </source>
</evidence>
<evidence type="ECO:0000256" key="1">
    <source>
        <dbReference type="ARBA" id="ARBA00007320"/>
    </source>
</evidence>
<evidence type="ECO:0000256" key="6">
    <source>
        <dbReference type="SAM" id="MobiDB-lite"/>
    </source>
</evidence>
<accession>A0AAE0VZ60</accession>
<proteinExistence type="inferred from homology"/>
<dbReference type="AlphaFoldDB" id="A0AAE0VZ60"/>
<keyword evidence="10" id="KW-1185">Reference proteome</keyword>
<dbReference type="EMBL" id="JAEAOA010001653">
    <property type="protein sequence ID" value="KAK3596083.1"/>
    <property type="molecule type" value="Genomic_DNA"/>
</dbReference>
<dbReference type="InterPro" id="IPR014721">
    <property type="entry name" value="Ribsml_uS5_D2-typ_fold_subgr"/>
</dbReference>
<name>A0AAE0VZ60_9BIVA</name>
<dbReference type="PANTHER" id="PTHR12934:SF11">
    <property type="entry name" value="LARGE RIBOSOMAL SUBUNIT PROTEIN UL15M"/>
    <property type="match status" value="1"/>
</dbReference>
<dbReference type="HAMAP" id="MF_01341">
    <property type="entry name" value="Ribosomal_uL15"/>
    <property type="match status" value="1"/>
</dbReference>
<dbReference type="InterPro" id="IPR030878">
    <property type="entry name" value="Ribosomal_uL15"/>
</dbReference>
<dbReference type="PANTHER" id="PTHR12934">
    <property type="entry name" value="50S RIBOSOMAL PROTEIN L15"/>
    <property type="match status" value="1"/>
</dbReference>
<dbReference type="InterPro" id="IPR020568">
    <property type="entry name" value="Ribosomal_Su5_D2-typ_SF"/>
</dbReference>
<reference evidence="9" key="1">
    <citation type="journal article" date="2021" name="Genome Biol. Evol.">
        <title>A High-Quality Reference Genome for a Parasitic Bivalve with Doubly Uniparental Inheritance (Bivalvia: Unionida).</title>
        <authorList>
            <person name="Smith C.H."/>
        </authorList>
    </citation>
    <scope>NUCLEOTIDE SEQUENCE</scope>
    <source>
        <strain evidence="9">CHS0354</strain>
    </source>
</reference>
<keyword evidence="3" id="KW-0687">Ribonucleoprotein</keyword>
<evidence type="ECO:0000256" key="4">
    <source>
        <dbReference type="ARBA" id="ARBA00035299"/>
    </source>
</evidence>
<dbReference type="Proteomes" id="UP001195483">
    <property type="component" value="Unassembled WGS sequence"/>
</dbReference>
<evidence type="ECO:0000259" key="7">
    <source>
        <dbReference type="Pfam" id="PF00828"/>
    </source>
</evidence>
<feature type="domain" description="Small ribosomal subunit protein uS5 C-terminal" evidence="8">
    <location>
        <begin position="1"/>
        <end position="41"/>
    </location>
</feature>
<evidence type="ECO:0000259" key="8">
    <source>
        <dbReference type="Pfam" id="PF03719"/>
    </source>
</evidence>
<evidence type="ECO:0000256" key="2">
    <source>
        <dbReference type="ARBA" id="ARBA00022980"/>
    </source>
</evidence>
<organism evidence="9 10">
    <name type="scientific">Potamilus streckersoni</name>
    <dbReference type="NCBI Taxonomy" id="2493646"/>
    <lineage>
        <taxon>Eukaryota</taxon>
        <taxon>Metazoa</taxon>
        <taxon>Spiralia</taxon>
        <taxon>Lophotrochozoa</taxon>
        <taxon>Mollusca</taxon>
        <taxon>Bivalvia</taxon>
        <taxon>Autobranchia</taxon>
        <taxon>Heteroconchia</taxon>
        <taxon>Palaeoheterodonta</taxon>
        <taxon>Unionida</taxon>
        <taxon>Unionoidea</taxon>
        <taxon>Unionidae</taxon>
        <taxon>Ambleminae</taxon>
        <taxon>Lampsilini</taxon>
        <taxon>Potamilus</taxon>
    </lineage>
</organism>
<dbReference type="Pfam" id="PF03719">
    <property type="entry name" value="Ribosomal_S5_C"/>
    <property type="match status" value="1"/>
</dbReference>
<dbReference type="InterPro" id="IPR036227">
    <property type="entry name" value="Ribosomal_uL15/eL18_sf"/>
</dbReference>
<dbReference type="Gene3D" id="3.100.10.10">
    <property type="match status" value="1"/>
</dbReference>
<feature type="region of interest" description="Disordered" evidence="6">
    <location>
        <begin position="42"/>
        <end position="84"/>
    </location>
</feature>
<reference evidence="9" key="3">
    <citation type="submission" date="2023-05" db="EMBL/GenBank/DDBJ databases">
        <authorList>
            <person name="Smith C.H."/>
        </authorList>
    </citation>
    <scope>NUCLEOTIDE SEQUENCE</scope>
    <source>
        <strain evidence="9">CHS0354</strain>
        <tissue evidence="9">Mantle</tissue>
    </source>
</reference>
<dbReference type="SUPFAM" id="SSF52080">
    <property type="entry name" value="Ribosomal proteins L15p and L18e"/>
    <property type="match status" value="1"/>
</dbReference>
<dbReference type="GO" id="GO:0003735">
    <property type="term" value="F:structural constituent of ribosome"/>
    <property type="evidence" value="ECO:0007669"/>
    <property type="project" value="InterPro"/>
</dbReference>
<gene>
    <name evidence="9" type="ORF">CHS0354_027353</name>
</gene>
<reference evidence="9" key="2">
    <citation type="journal article" date="2021" name="Genome Biol. Evol.">
        <title>Developing a high-quality reference genome for a parasitic bivalve with doubly uniparental inheritance (Bivalvia: Unionida).</title>
        <authorList>
            <person name="Smith C.H."/>
        </authorList>
    </citation>
    <scope>NUCLEOTIDE SEQUENCE</scope>
    <source>
        <strain evidence="9">CHS0354</strain>
        <tissue evidence="9">Mantle</tissue>
    </source>
</reference>
<evidence type="ECO:0000313" key="10">
    <source>
        <dbReference type="Proteomes" id="UP001195483"/>
    </source>
</evidence>
<keyword evidence="2" id="KW-0689">Ribosomal protein</keyword>
<dbReference type="NCBIfam" id="TIGR01071">
    <property type="entry name" value="rplO_bact"/>
    <property type="match status" value="1"/>
</dbReference>
<sequence>MEALGIKDINVKSIGSSNPGNMVHAAIKGLNAMQSFETVAQLSNSPGAKKTRRRIGRGSGSGMGKTATKGHKGQKARSGAAARNRVGFEGGQMPLYRRSPKVGFRSYAKRTSDLLSISLETLAGMKGLSALSAVNMETLKELGLLRQGYNRVKVIGNSLLSKKLTFEVHLISKGAKEAIEKSGGTVKIIEAA</sequence>
<protein>
    <recommendedName>
        <fullName evidence="4">Large ribosomal subunit protein uL15m</fullName>
    </recommendedName>
    <alternativeName>
        <fullName evidence="5">39S ribosomal protein L15, mitochondrial</fullName>
    </alternativeName>
</protein>
<dbReference type="InterPro" id="IPR005324">
    <property type="entry name" value="Ribosomal_uS5_C"/>
</dbReference>
<evidence type="ECO:0000256" key="3">
    <source>
        <dbReference type="ARBA" id="ARBA00023274"/>
    </source>
</evidence>
<evidence type="ECO:0000313" key="9">
    <source>
        <dbReference type="EMBL" id="KAK3596083.1"/>
    </source>
</evidence>
<dbReference type="Gene3D" id="3.30.230.10">
    <property type="match status" value="1"/>
</dbReference>